<sequence>MPNARTLLSATPLVALLALAGCQATGPGPGGSGTTASRPSGVEGEWLSTDGVAMSRFTGGSFETLAVDTGNKLATGSYRYADQRTIEISVTSIIRQTTSSVNCALVTMQQLNCTSSAGQQFVLVRKQAGA</sequence>
<feature type="signal peptide" evidence="8">
    <location>
        <begin position="1"/>
        <end position="20"/>
    </location>
</feature>
<keyword evidence="6" id="KW-0449">Lipoprotein</keyword>
<comment type="similarity">
    <text evidence="7">Belongs to the rhizobiaceae omp10 lipoprotein family.</text>
</comment>
<evidence type="ECO:0000313" key="9">
    <source>
        <dbReference type="EMBL" id="SMH52439.1"/>
    </source>
</evidence>
<dbReference type="Proteomes" id="UP000193083">
    <property type="component" value="Unassembled WGS sequence"/>
</dbReference>
<keyword evidence="3" id="KW-0472">Membrane</keyword>
<proteinExistence type="inferred from homology"/>
<dbReference type="AlphaFoldDB" id="A0A1X7PLQ5"/>
<reference evidence="9 10" key="1">
    <citation type="submission" date="2017-04" db="EMBL/GenBank/DDBJ databases">
        <authorList>
            <person name="Afonso C.L."/>
            <person name="Miller P.J."/>
            <person name="Scott M.A."/>
            <person name="Spackman E."/>
            <person name="Goraichik I."/>
            <person name="Dimitrov K.M."/>
            <person name="Suarez D.L."/>
            <person name="Swayne D.E."/>
        </authorList>
    </citation>
    <scope>NUCLEOTIDE SEQUENCE [LARGE SCALE GENOMIC DNA]</scope>
    <source>
        <strain evidence="9 10">B5P</strain>
    </source>
</reference>
<gene>
    <name evidence="9" type="ORF">SAMN02982922_4666</name>
</gene>
<name>A0A1X7PLQ5_9HYPH</name>
<evidence type="ECO:0000313" key="10">
    <source>
        <dbReference type="Proteomes" id="UP000193083"/>
    </source>
</evidence>
<evidence type="ECO:0000256" key="7">
    <source>
        <dbReference type="ARBA" id="ARBA00044505"/>
    </source>
</evidence>
<protein>
    <recommendedName>
        <fullName evidence="11">Outer membrane lipoprotein</fullName>
    </recommendedName>
</protein>
<feature type="chain" id="PRO_5012123608" description="Outer membrane lipoprotein" evidence="8">
    <location>
        <begin position="21"/>
        <end position="130"/>
    </location>
</feature>
<dbReference type="Pfam" id="PF26368">
    <property type="entry name" value="OMP10"/>
    <property type="match status" value="1"/>
</dbReference>
<comment type="subcellular location">
    <subcellularLocation>
        <location evidence="1">Cell outer membrane</location>
        <topology evidence="1">Lipid-anchor</topology>
    </subcellularLocation>
</comment>
<evidence type="ECO:0000256" key="2">
    <source>
        <dbReference type="ARBA" id="ARBA00022729"/>
    </source>
</evidence>
<dbReference type="OrthoDB" id="7889062at2"/>
<keyword evidence="10" id="KW-1185">Reference proteome</keyword>
<evidence type="ECO:0000256" key="3">
    <source>
        <dbReference type="ARBA" id="ARBA00023136"/>
    </source>
</evidence>
<evidence type="ECO:0000256" key="8">
    <source>
        <dbReference type="SAM" id="SignalP"/>
    </source>
</evidence>
<evidence type="ECO:0000256" key="4">
    <source>
        <dbReference type="ARBA" id="ARBA00023139"/>
    </source>
</evidence>
<evidence type="ECO:0000256" key="5">
    <source>
        <dbReference type="ARBA" id="ARBA00023237"/>
    </source>
</evidence>
<evidence type="ECO:0000256" key="1">
    <source>
        <dbReference type="ARBA" id="ARBA00004459"/>
    </source>
</evidence>
<keyword evidence="2 8" id="KW-0732">Signal</keyword>
<keyword evidence="4" id="KW-0564">Palmitate</keyword>
<organism evidence="9 10">
    <name type="scientific">Mesorhizobium australicum</name>
    <dbReference type="NCBI Taxonomy" id="536018"/>
    <lineage>
        <taxon>Bacteria</taxon>
        <taxon>Pseudomonadati</taxon>
        <taxon>Pseudomonadota</taxon>
        <taxon>Alphaproteobacteria</taxon>
        <taxon>Hyphomicrobiales</taxon>
        <taxon>Phyllobacteriaceae</taxon>
        <taxon>Mesorhizobium</taxon>
    </lineage>
</organism>
<keyword evidence="5" id="KW-0998">Cell outer membrane</keyword>
<dbReference type="PROSITE" id="PS51257">
    <property type="entry name" value="PROKAR_LIPOPROTEIN"/>
    <property type="match status" value="1"/>
</dbReference>
<dbReference type="RefSeq" id="WP_085466335.1">
    <property type="nucleotide sequence ID" value="NZ_FXBL01000004.1"/>
</dbReference>
<evidence type="ECO:0000256" key="6">
    <source>
        <dbReference type="ARBA" id="ARBA00023288"/>
    </source>
</evidence>
<dbReference type="InterPro" id="IPR049857">
    <property type="entry name" value="Omp10-like"/>
</dbReference>
<accession>A0A1X7PLQ5</accession>
<dbReference type="EMBL" id="FXBL01000004">
    <property type="protein sequence ID" value="SMH52439.1"/>
    <property type="molecule type" value="Genomic_DNA"/>
</dbReference>
<evidence type="ECO:0008006" key="11">
    <source>
        <dbReference type="Google" id="ProtNLM"/>
    </source>
</evidence>